<protein>
    <submittedName>
        <fullName evidence="10">Macrolide export ATP-binding/permease protein MacB</fullName>
        <ecNumber evidence="10">3.6.3.-</ecNumber>
    </submittedName>
</protein>
<keyword evidence="2" id="KW-1003">Cell membrane</keyword>
<keyword evidence="10" id="KW-0547">Nucleotide-binding</keyword>
<reference evidence="10 11" key="1">
    <citation type="submission" date="2015-09" db="EMBL/GenBank/DDBJ databases">
        <authorList>
            <consortium name="Pathogen Informatics"/>
        </authorList>
    </citation>
    <scope>NUCLEOTIDE SEQUENCE [LARGE SCALE GENOMIC DNA]</scope>
    <source>
        <strain evidence="10 11">2789STDY5608872</strain>
    </source>
</reference>
<feature type="domain" description="MacB-like periplasmic core" evidence="9">
    <location>
        <begin position="81"/>
        <end position="258"/>
    </location>
</feature>
<evidence type="ECO:0000259" key="8">
    <source>
        <dbReference type="Pfam" id="PF02687"/>
    </source>
</evidence>
<evidence type="ECO:0000256" key="7">
    <source>
        <dbReference type="SAM" id="Phobius"/>
    </source>
</evidence>
<evidence type="ECO:0000256" key="1">
    <source>
        <dbReference type="ARBA" id="ARBA00004651"/>
    </source>
</evidence>
<dbReference type="PANTHER" id="PTHR30572">
    <property type="entry name" value="MEMBRANE COMPONENT OF TRANSPORTER-RELATED"/>
    <property type="match status" value="1"/>
</dbReference>
<dbReference type="PANTHER" id="PTHR30572:SF4">
    <property type="entry name" value="ABC TRANSPORTER PERMEASE YTRF"/>
    <property type="match status" value="1"/>
</dbReference>
<dbReference type="Pfam" id="PF02687">
    <property type="entry name" value="FtsX"/>
    <property type="match status" value="1"/>
</dbReference>
<dbReference type="EMBL" id="CYXP01000008">
    <property type="protein sequence ID" value="CUN28329.1"/>
    <property type="molecule type" value="Genomic_DNA"/>
</dbReference>
<feature type="transmembrane region" description="Helical" evidence="7">
    <location>
        <begin position="296"/>
        <end position="318"/>
    </location>
</feature>
<feature type="domain" description="ABC3 transporter permease C-terminal" evidence="8">
    <location>
        <begin position="301"/>
        <end position="416"/>
    </location>
</feature>
<keyword evidence="4 7" id="KW-1133">Transmembrane helix</keyword>
<evidence type="ECO:0000256" key="6">
    <source>
        <dbReference type="ARBA" id="ARBA00038076"/>
    </source>
</evidence>
<dbReference type="AlphaFoldDB" id="A0A173VLJ6"/>
<dbReference type="InterPro" id="IPR025857">
    <property type="entry name" value="MacB_PCD"/>
</dbReference>
<feature type="transmembrane region" description="Helical" evidence="7">
    <location>
        <begin position="385"/>
        <end position="406"/>
    </location>
</feature>
<keyword evidence="10" id="KW-0378">Hydrolase</keyword>
<dbReference type="GO" id="GO:0005886">
    <property type="term" value="C:plasma membrane"/>
    <property type="evidence" value="ECO:0007669"/>
    <property type="project" value="UniProtKB-SubCell"/>
</dbReference>
<dbReference type="EC" id="3.6.3.-" evidence="10"/>
<gene>
    <name evidence="10" type="primary">macB_12</name>
    <name evidence="10" type="ORF">ERS852429_03238</name>
</gene>
<keyword evidence="3 7" id="KW-0812">Transmembrane</keyword>
<sequence length="423" mass="48311">MYKMILKQLWNERKGNLFIWLEMLVVSIFLWYAADALFVMYRLYSQPLGFNIEHTYHVSFGVIPEESPDYDTTSVHSERGGGDYLTLMDRIRRNPSVESICFTTGVHFHYRGSNQYATFRKDSLIRNGFVRFVSPTYFEVFGVKTAEGGSPSELVDALRDNQVVVTGRVADDFFGDPSAAVRQEIYITDQGSRDSVAYRIGGVCEKQRYCEFTGYDYAYYKLVDENKVAEEGDWVGEGLNTFIRVKPGADGAAFATNFRKEMEQQLRVGNIYLKDVFPMSHYRDQFLERWLDQVRLYVAGIAFFLLNVLLGVVGTFWYRTQQRSAEIGLRMAMGATRKGIFWQLVKEGLALLTIAFIPSAVIFANLLHMEVTQGSEIPPDMASRLLFGFVFSYAVMAAMIVVGISFPSYRAMRMHPADALRQE</sequence>
<dbReference type="InterPro" id="IPR003838">
    <property type="entry name" value="ABC3_permease_C"/>
</dbReference>
<dbReference type="RefSeq" id="WP_044544791.1">
    <property type="nucleotide sequence ID" value="NZ_CDRH01000072.1"/>
</dbReference>
<comment type="similarity">
    <text evidence="6">Belongs to the ABC-4 integral membrane protein family.</text>
</comment>
<keyword evidence="5 7" id="KW-0472">Membrane</keyword>
<evidence type="ECO:0000256" key="5">
    <source>
        <dbReference type="ARBA" id="ARBA00023136"/>
    </source>
</evidence>
<comment type="subcellular location">
    <subcellularLocation>
        <location evidence="1">Cell membrane</location>
        <topology evidence="1">Multi-pass membrane protein</topology>
    </subcellularLocation>
</comment>
<feature type="transmembrane region" description="Helical" evidence="7">
    <location>
        <begin position="339"/>
        <end position="365"/>
    </location>
</feature>
<accession>A0A173VLJ6</accession>
<evidence type="ECO:0000313" key="10">
    <source>
        <dbReference type="EMBL" id="CUN28329.1"/>
    </source>
</evidence>
<keyword evidence="10" id="KW-0067">ATP-binding</keyword>
<evidence type="ECO:0000256" key="2">
    <source>
        <dbReference type="ARBA" id="ARBA00022475"/>
    </source>
</evidence>
<evidence type="ECO:0000259" key="9">
    <source>
        <dbReference type="Pfam" id="PF12704"/>
    </source>
</evidence>
<proteinExistence type="inferred from homology"/>
<dbReference type="Proteomes" id="UP000095591">
    <property type="component" value="Unassembled WGS sequence"/>
</dbReference>
<feature type="transmembrane region" description="Helical" evidence="7">
    <location>
        <begin position="20"/>
        <end position="44"/>
    </location>
</feature>
<evidence type="ECO:0000313" key="11">
    <source>
        <dbReference type="Proteomes" id="UP000095591"/>
    </source>
</evidence>
<organism evidence="10 11">
    <name type="scientific">Parabacteroides distasonis</name>
    <dbReference type="NCBI Taxonomy" id="823"/>
    <lineage>
        <taxon>Bacteria</taxon>
        <taxon>Pseudomonadati</taxon>
        <taxon>Bacteroidota</taxon>
        <taxon>Bacteroidia</taxon>
        <taxon>Bacteroidales</taxon>
        <taxon>Tannerellaceae</taxon>
        <taxon>Parabacteroides</taxon>
    </lineage>
</organism>
<dbReference type="GO" id="GO:0022857">
    <property type="term" value="F:transmembrane transporter activity"/>
    <property type="evidence" value="ECO:0007669"/>
    <property type="project" value="TreeGrafter"/>
</dbReference>
<evidence type="ECO:0000256" key="3">
    <source>
        <dbReference type="ARBA" id="ARBA00022692"/>
    </source>
</evidence>
<dbReference type="Pfam" id="PF12704">
    <property type="entry name" value="MacB_PCD"/>
    <property type="match status" value="1"/>
</dbReference>
<evidence type="ECO:0000256" key="4">
    <source>
        <dbReference type="ARBA" id="ARBA00022989"/>
    </source>
</evidence>
<dbReference type="GO" id="GO:0016787">
    <property type="term" value="F:hydrolase activity"/>
    <property type="evidence" value="ECO:0007669"/>
    <property type="project" value="UniProtKB-KW"/>
</dbReference>
<dbReference type="GO" id="GO:0005524">
    <property type="term" value="F:ATP binding"/>
    <property type="evidence" value="ECO:0007669"/>
    <property type="project" value="UniProtKB-KW"/>
</dbReference>
<dbReference type="InterPro" id="IPR050250">
    <property type="entry name" value="Macrolide_Exporter_MacB"/>
</dbReference>
<name>A0A173VLJ6_PARDI</name>